<dbReference type="KEGG" id="vne:CFK40_03190"/>
<dbReference type="Gene3D" id="3.30.2030.10">
    <property type="entry name" value="YwmB-like"/>
    <property type="match status" value="1"/>
</dbReference>
<sequence length="242" mass="27834">MFFMKKIALIFILILCIANQVSAHDKTLAQDEMTQLADLTGKADLKVDQWQVTFKENMSKDRLLDLINKWENSYLDSYSEDENVIKYLFRNVQKNAGIVEIYTIIIPKNTEYKPELISVISGSEWNETIKARYLELQGSIVRKYFSENVTKFSCLTTKSNDTIKGSSFVNLLKDKLQLRHLTTQVDNVEKSMNKKIVYGYTPLWSQTLKILDKPVNVNIVITDTTNGETKLTVGTPILINEY</sequence>
<evidence type="ECO:0000313" key="2">
    <source>
        <dbReference type="EMBL" id="ASN04076.1"/>
    </source>
</evidence>
<dbReference type="Proteomes" id="UP000204391">
    <property type="component" value="Chromosome"/>
</dbReference>
<feature type="signal peptide" evidence="1">
    <location>
        <begin position="1"/>
        <end position="23"/>
    </location>
</feature>
<keyword evidence="3" id="KW-1185">Reference proteome</keyword>
<evidence type="ECO:0008006" key="4">
    <source>
        <dbReference type="Google" id="ProtNLM"/>
    </source>
</evidence>
<gene>
    <name evidence="2" type="ORF">CFK40_03190</name>
</gene>
<accession>A0A221M8T6</accession>
<dbReference type="InterPro" id="IPR036209">
    <property type="entry name" value="YwmB-like_sf"/>
</dbReference>
<dbReference type="Pfam" id="PF08680">
    <property type="entry name" value="DUF1779"/>
    <property type="match status" value="1"/>
</dbReference>
<dbReference type="EMBL" id="CP022437">
    <property type="protein sequence ID" value="ASN04076.1"/>
    <property type="molecule type" value="Genomic_DNA"/>
</dbReference>
<reference evidence="2 3" key="1">
    <citation type="journal article" date="2003" name="Int. J. Syst. Evol. Microbiol.">
        <title>Virgibacillus carmonensis sp. nov., Virgibacillus necropolis sp. nov. and Virgibacillus picturae sp. nov., three novel species isolated from deteriorated mural paintings, transfer of the species of the genus salibacillus to Virgibacillus, as Virgibacillus marismortui comb. nov. and Virgibacillus salexigens comb. nov., and emended description of the genus Virgibacillus.</title>
        <authorList>
            <person name="Heyrman J."/>
            <person name="Logan N.A."/>
            <person name="Busse H.J."/>
            <person name="Balcaen A."/>
            <person name="Lebbe L."/>
            <person name="Rodriguez-Diaz M."/>
            <person name="Swings J."/>
            <person name="De Vos P."/>
        </authorList>
    </citation>
    <scope>NUCLEOTIDE SEQUENCE [LARGE SCALE GENOMIC DNA]</scope>
    <source>
        <strain evidence="2 3">LMG 19488</strain>
    </source>
</reference>
<dbReference type="SUPFAM" id="SSF143842">
    <property type="entry name" value="YwmB-like"/>
    <property type="match status" value="1"/>
</dbReference>
<protein>
    <recommendedName>
        <fullName evidence="4">TATA-box binding protein</fullName>
    </recommendedName>
</protein>
<dbReference type="AlphaFoldDB" id="A0A221M8T6"/>
<proteinExistence type="predicted"/>
<name>A0A221M8T6_9BACI</name>
<feature type="chain" id="PRO_5012465712" description="TATA-box binding protein" evidence="1">
    <location>
        <begin position="24"/>
        <end position="242"/>
    </location>
</feature>
<dbReference type="InterPro" id="IPR014794">
    <property type="entry name" value="DUF1779"/>
</dbReference>
<dbReference type="Gene3D" id="3.30.360.40">
    <property type="entry name" value="YwmB-like"/>
    <property type="match status" value="1"/>
</dbReference>
<evidence type="ECO:0000313" key="3">
    <source>
        <dbReference type="Proteomes" id="UP000204391"/>
    </source>
</evidence>
<evidence type="ECO:0000256" key="1">
    <source>
        <dbReference type="SAM" id="SignalP"/>
    </source>
</evidence>
<organism evidence="2 3">
    <name type="scientific">Virgibacillus necropolis</name>
    <dbReference type="NCBI Taxonomy" id="163877"/>
    <lineage>
        <taxon>Bacteria</taxon>
        <taxon>Bacillati</taxon>
        <taxon>Bacillota</taxon>
        <taxon>Bacilli</taxon>
        <taxon>Bacillales</taxon>
        <taxon>Bacillaceae</taxon>
        <taxon>Virgibacillus</taxon>
    </lineage>
</organism>
<keyword evidence="1" id="KW-0732">Signal</keyword>